<reference evidence="8 9" key="1">
    <citation type="journal article" date="2019" name="Sci. Rep.">
        <title>Orb-weaving spider Araneus ventricosus genome elucidates the spidroin gene catalogue.</title>
        <authorList>
            <person name="Kono N."/>
            <person name="Nakamura H."/>
            <person name="Ohtoshi R."/>
            <person name="Moran D.A.P."/>
            <person name="Shinohara A."/>
            <person name="Yoshida Y."/>
            <person name="Fujiwara M."/>
            <person name="Mori M."/>
            <person name="Tomita M."/>
            <person name="Arakawa K."/>
        </authorList>
    </citation>
    <scope>NUCLEOTIDE SEQUENCE [LARGE SCALE GENOMIC DNA]</scope>
</reference>
<name>A0A4Y2G6S2_ARAVE</name>
<protein>
    <submittedName>
        <fullName evidence="8">Arylsulfatase J</fullName>
    </submittedName>
</protein>
<gene>
    <name evidence="8" type="primary">ARSJ_1</name>
    <name evidence="8" type="ORF">AVEN_12007_1</name>
</gene>
<accession>A0A4Y2G6S2</accession>
<comment type="similarity">
    <text evidence="2">Belongs to the sulfatase family.</text>
</comment>
<evidence type="ECO:0000256" key="1">
    <source>
        <dbReference type="ARBA" id="ARBA00001913"/>
    </source>
</evidence>
<evidence type="ECO:0000256" key="3">
    <source>
        <dbReference type="ARBA" id="ARBA00022723"/>
    </source>
</evidence>
<organism evidence="8 9">
    <name type="scientific">Araneus ventricosus</name>
    <name type="common">Orbweaver spider</name>
    <name type="synonym">Epeira ventricosa</name>
    <dbReference type="NCBI Taxonomy" id="182803"/>
    <lineage>
        <taxon>Eukaryota</taxon>
        <taxon>Metazoa</taxon>
        <taxon>Ecdysozoa</taxon>
        <taxon>Arthropoda</taxon>
        <taxon>Chelicerata</taxon>
        <taxon>Arachnida</taxon>
        <taxon>Araneae</taxon>
        <taxon>Araneomorphae</taxon>
        <taxon>Entelegynae</taxon>
        <taxon>Araneoidea</taxon>
        <taxon>Araneidae</taxon>
        <taxon>Araneus</taxon>
    </lineage>
</organism>
<keyword evidence="6" id="KW-0325">Glycoprotein</keyword>
<dbReference type="Gene3D" id="3.40.720.10">
    <property type="entry name" value="Alkaline Phosphatase, subunit A"/>
    <property type="match status" value="1"/>
</dbReference>
<dbReference type="PROSITE" id="PS00149">
    <property type="entry name" value="SULFATASE_2"/>
    <property type="match status" value="1"/>
</dbReference>
<keyword evidence="3" id="KW-0479">Metal-binding</keyword>
<dbReference type="InterPro" id="IPR047115">
    <property type="entry name" value="ARSB"/>
</dbReference>
<dbReference type="InterPro" id="IPR024607">
    <property type="entry name" value="Sulfatase_CS"/>
</dbReference>
<evidence type="ECO:0000256" key="2">
    <source>
        <dbReference type="ARBA" id="ARBA00008779"/>
    </source>
</evidence>
<keyword evidence="5" id="KW-0106">Calcium</keyword>
<dbReference type="InterPro" id="IPR017850">
    <property type="entry name" value="Alkaline_phosphatase_core_sf"/>
</dbReference>
<comment type="caution">
    <text evidence="8">The sequence shown here is derived from an EMBL/GenBank/DDBJ whole genome shotgun (WGS) entry which is preliminary data.</text>
</comment>
<dbReference type="SUPFAM" id="SSF53649">
    <property type="entry name" value="Alkaline phosphatase-like"/>
    <property type="match status" value="2"/>
</dbReference>
<dbReference type="GO" id="GO:0008484">
    <property type="term" value="F:sulfuric ester hydrolase activity"/>
    <property type="evidence" value="ECO:0007669"/>
    <property type="project" value="InterPro"/>
</dbReference>
<proteinExistence type="inferred from homology"/>
<sequence>MSAALRDRHLGLQHHVIKTGEATGLPLNEVTLPQHLKKLGYETHMIGKWHLGYQTKEYTPTYRGFDSYLGYYSGFIGYYDHTILDDSFLPTNLPLFLYLAHLAPHYGNHFKPQEAPPKVISKFKYIKDIPRRIYAEVKEHSQTSTVTIQCMVITQMAKFRHGSPHYVSGWLGHPISHASKSHMKNIIYNYSLADFVGGTSTTVNAIKVIPDVSASVHRSLCPRYEVYVSLGGDPRHLGPIDGFNMWDALVEDSPSPRTGLLQNMDPVLGTSAFRLGDLKIISGKAERGFDSWYGPSGLEGFDGPATFEGVFKNGSVVKDVLKETGMWIAENPRDTYERLRIKCQQPPPENFYDGCKPSKNPCLFNITDDPCEYKNIADQNPEVVAKMMDIINMYKAESMEPQSKPSDPRSDPMCHDFLVVPWLDPEYYSECDYVEDSTIEKESQ</sequence>
<feature type="domain" description="Sulfatase N-terminal" evidence="7">
    <location>
        <begin position="15"/>
        <end position="114"/>
    </location>
</feature>
<keyword evidence="4" id="KW-0378">Hydrolase</keyword>
<dbReference type="OrthoDB" id="103349at2759"/>
<dbReference type="Proteomes" id="UP000499080">
    <property type="component" value="Unassembled WGS sequence"/>
</dbReference>
<evidence type="ECO:0000256" key="6">
    <source>
        <dbReference type="ARBA" id="ARBA00023180"/>
    </source>
</evidence>
<dbReference type="AlphaFoldDB" id="A0A4Y2G6S2"/>
<keyword evidence="9" id="KW-1185">Reference proteome</keyword>
<evidence type="ECO:0000256" key="5">
    <source>
        <dbReference type="ARBA" id="ARBA00022837"/>
    </source>
</evidence>
<comment type="cofactor">
    <cofactor evidence="1">
        <name>Ca(2+)</name>
        <dbReference type="ChEBI" id="CHEBI:29108"/>
    </cofactor>
</comment>
<evidence type="ECO:0000256" key="4">
    <source>
        <dbReference type="ARBA" id="ARBA00022801"/>
    </source>
</evidence>
<dbReference type="InterPro" id="IPR000917">
    <property type="entry name" value="Sulfatase_N"/>
</dbReference>
<dbReference type="Gene3D" id="3.30.1120.10">
    <property type="match status" value="1"/>
</dbReference>
<dbReference type="GO" id="GO:0046872">
    <property type="term" value="F:metal ion binding"/>
    <property type="evidence" value="ECO:0007669"/>
    <property type="project" value="UniProtKB-KW"/>
</dbReference>
<dbReference type="PANTHER" id="PTHR10342">
    <property type="entry name" value="ARYLSULFATASE"/>
    <property type="match status" value="1"/>
</dbReference>
<dbReference type="PANTHER" id="PTHR10342:SF273">
    <property type="entry name" value="RE14504P"/>
    <property type="match status" value="1"/>
</dbReference>
<evidence type="ECO:0000259" key="7">
    <source>
        <dbReference type="Pfam" id="PF00884"/>
    </source>
</evidence>
<dbReference type="EMBL" id="BGPR01001215">
    <property type="protein sequence ID" value="GBM48405.1"/>
    <property type="molecule type" value="Genomic_DNA"/>
</dbReference>
<dbReference type="Pfam" id="PF00884">
    <property type="entry name" value="Sulfatase"/>
    <property type="match status" value="1"/>
</dbReference>
<evidence type="ECO:0000313" key="9">
    <source>
        <dbReference type="Proteomes" id="UP000499080"/>
    </source>
</evidence>
<evidence type="ECO:0000313" key="8">
    <source>
        <dbReference type="EMBL" id="GBM48405.1"/>
    </source>
</evidence>